<dbReference type="InterPro" id="IPR025366">
    <property type="entry name" value="DUF4270"/>
</dbReference>
<proteinExistence type="predicted"/>
<organism evidence="1 2">
    <name type="scientific">Reichenbachiella agarivorans</name>
    <dbReference type="NCBI Taxonomy" id="2979464"/>
    <lineage>
        <taxon>Bacteria</taxon>
        <taxon>Pseudomonadati</taxon>
        <taxon>Bacteroidota</taxon>
        <taxon>Cytophagia</taxon>
        <taxon>Cytophagales</taxon>
        <taxon>Reichenbachiellaceae</taxon>
        <taxon>Reichenbachiella</taxon>
    </lineage>
</organism>
<keyword evidence="2" id="KW-1185">Reference proteome</keyword>
<accession>A0ABY6CRG7</accession>
<gene>
    <name evidence="1" type="ORF">N6H18_03975</name>
</gene>
<dbReference type="PROSITE" id="PS51257">
    <property type="entry name" value="PROKAR_LIPOPROTEIN"/>
    <property type="match status" value="1"/>
</dbReference>
<protein>
    <submittedName>
        <fullName evidence="1">DUF4270 domain-containing protein</fullName>
    </submittedName>
</protein>
<name>A0ABY6CRG7_9BACT</name>
<reference evidence="1" key="1">
    <citation type="submission" date="2022-09" db="EMBL/GenBank/DDBJ databases">
        <title>Comparative genomics and taxonomic characterization of three novel marine species of genus Reichenbachiella exhibiting antioxidant and polysaccharide degradation activities.</title>
        <authorList>
            <person name="Muhammad N."/>
            <person name="Lee Y.-J."/>
            <person name="Ko J."/>
            <person name="Kim S.-G."/>
        </authorList>
    </citation>
    <scope>NUCLEOTIDE SEQUENCE</scope>
    <source>
        <strain evidence="1">BKB1-1</strain>
    </source>
</reference>
<dbReference type="Pfam" id="PF14092">
    <property type="entry name" value="DUF4270"/>
    <property type="match status" value="1"/>
</dbReference>
<dbReference type="EMBL" id="CP106679">
    <property type="protein sequence ID" value="UXP33110.1"/>
    <property type="molecule type" value="Genomic_DNA"/>
</dbReference>
<sequence>MSLLDKNCLGLLTFAAFFIFSCEDPSEVGLGLDPDGVASGVFYEEIYLPAQNVFIDSLRTSGNTRLLVGSVTDDVYGKTSAMSYNQLSTTSGIQSLGFKLDTVSTSPLVVDTLWYSYVVDSTVLTLGYDYIHSKESIKAQTIRVYEVDDQLFSGVYYLSKFNTPILPLEAGNEFSFVPRLDSIVNETVDTVKFYLKREWGDRLFDIARQSNRATLLATDFKGIAIGGGDDNTSIIGFTSTGYTALNVHYHIVGPDSNKADSVYFDSLAVNFSLSASAAKYNKITTDRTGSLIGTGITNLGNFDVDDGNVYLNAAAGIYPKIDMQPLVDFLRGDEQELIQINNLEFELPTDGEETTLDEKVSQVRLYFVGDSTQINVQGLTTNDIYNTGVLKDIGYLTGALDLLSLAIDTTSFSYRGAATFFGHSIANGYIFAEPEDVNEEVYNKVVVMPVDLGKVNQTVIPKDGIKVKVFYSKPN</sequence>
<evidence type="ECO:0000313" key="2">
    <source>
        <dbReference type="Proteomes" id="UP001065174"/>
    </source>
</evidence>
<dbReference type="Proteomes" id="UP001065174">
    <property type="component" value="Chromosome"/>
</dbReference>
<dbReference type="RefSeq" id="WP_262310539.1">
    <property type="nucleotide sequence ID" value="NZ_CP106679.1"/>
</dbReference>
<evidence type="ECO:0000313" key="1">
    <source>
        <dbReference type="EMBL" id="UXP33110.1"/>
    </source>
</evidence>